<dbReference type="EMBL" id="BGPR01024156">
    <property type="protein sequence ID" value="GBN91985.1"/>
    <property type="molecule type" value="Genomic_DNA"/>
</dbReference>
<accession>A0A4Y2SUJ2</accession>
<gene>
    <name evidence="1" type="ORF">AVEN_126337_1</name>
    <name evidence="2" type="ORF">AVEN_24691_1</name>
</gene>
<dbReference type="AlphaFoldDB" id="A0A4Y2SUJ2"/>
<evidence type="ECO:0000313" key="2">
    <source>
        <dbReference type="EMBL" id="GBN91985.1"/>
    </source>
</evidence>
<dbReference type="EMBL" id="BGPR01024155">
    <property type="protein sequence ID" value="GBN91982.1"/>
    <property type="molecule type" value="Genomic_DNA"/>
</dbReference>
<organism evidence="1 3">
    <name type="scientific">Araneus ventricosus</name>
    <name type="common">Orbweaver spider</name>
    <name type="synonym">Epeira ventricosa</name>
    <dbReference type="NCBI Taxonomy" id="182803"/>
    <lineage>
        <taxon>Eukaryota</taxon>
        <taxon>Metazoa</taxon>
        <taxon>Ecdysozoa</taxon>
        <taxon>Arthropoda</taxon>
        <taxon>Chelicerata</taxon>
        <taxon>Arachnida</taxon>
        <taxon>Araneae</taxon>
        <taxon>Araneomorphae</taxon>
        <taxon>Entelegynae</taxon>
        <taxon>Araneoidea</taxon>
        <taxon>Araneidae</taxon>
        <taxon>Araneus</taxon>
    </lineage>
</organism>
<proteinExistence type="predicted"/>
<protein>
    <submittedName>
        <fullName evidence="1">Uncharacterized protein</fullName>
    </submittedName>
</protein>
<comment type="caution">
    <text evidence="1">The sequence shown here is derived from an EMBL/GenBank/DDBJ whole genome shotgun (WGS) entry which is preliminary data.</text>
</comment>
<sequence length="124" mass="13572">MHTMHFRPNWRISAPGASASQKYSTGQLSSRKKLSLVGDSALQENSPRQGKGANEALNWERCAAIGVVVLPSGDVAEDGIDLIFLVLPSISGTEGCCVFFVRESPLQRRDRAGTFRFRAEDPNH</sequence>
<evidence type="ECO:0000313" key="1">
    <source>
        <dbReference type="EMBL" id="GBN91982.1"/>
    </source>
</evidence>
<dbReference type="Proteomes" id="UP000499080">
    <property type="component" value="Unassembled WGS sequence"/>
</dbReference>
<name>A0A4Y2SUJ2_ARAVE</name>
<keyword evidence="3" id="KW-1185">Reference proteome</keyword>
<reference evidence="1 3" key="1">
    <citation type="journal article" date="2019" name="Sci. Rep.">
        <title>Orb-weaving spider Araneus ventricosus genome elucidates the spidroin gene catalogue.</title>
        <authorList>
            <person name="Kono N."/>
            <person name="Nakamura H."/>
            <person name="Ohtoshi R."/>
            <person name="Moran D.A.P."/>
            <person name="Shinohara A."/>
            <person name="Yoshida Y."/>
            <person name="Fujiwara M."/>
            <person name="Mori M."/>
            <person name="Tomita M."/>
            <person name="Arakawa K."/>
        </authorList>
    </citation>
    <scope>NUCLEOTIDE SEQUENCE [LARGE SCALE GENOMIC DNA]</scope>
</reference>
<evidence type="ECO:0000313" key="3">
    <source>
        <dbReference type="Proteomes" id="UP000499080"/>
    </source>
</evidence>